<proteinExistence type="predicted"/>
<feature type="non-terminal residue" evidence="2">
    <location>
        <position position="1"/>
    </location>
</feature>
<dbReference type="EMBL" id="MU859087">
    <property type="protein sequence ID" value="KAK3954604.1"/>
    <property type="molecule type" value="Genomic_DNA"/>
</dbReference>
<dbReference type="AlphaFoldDB" id="A0AAN6SIH2"/>
<keyword evidence="3" id="KW-1185">Reference proteome</keyword>
<organism evidence="2 3">
    <name type="scientific">Pseudoneurospora amorphoporcata</name>
    <dbReference type="NCBI Taxonomy" id="241081"/>
    <lineage>
        <taxon>Eukaryota</taxon>
        <taxon>Fungi</taxon>
        <taxon>Dikarya</taxon>
        <taxon>Ascomycota</taxon>
        <taxon>Pezizomycotina</taxon>
        <taxon>Sordariomycetes</taxon>
        <taxon>Sordariomycetidae</taxon>
        <taxon>Sordariales</taxon>
        <taxon>Sordariaceae</taxon>
        <taxon>Pseudoneurospora</taxon>
    </lineage>
</organism>
<dbReference type="Proteomes" id="UP001303222">
    <property type="component" value="Unassembled WGS sequence"/>
</dbReference>
<sequence length="58" mass="6055">HLTSLGLSVIIAAGLLCSELCSKVTGQGSSCGHAYLCIPTGSNRFNLIGLPVRLTVRR</sequence>
<name>A0AAN6SIH2_9PEZI</name>
<gene>
    <name evidence="2" type="ORF">QBC32DRAFT_207424</name>
</gene>
<evidence type="ECO:0008006" key="4">
    <source>
        <dbReference type="Google" id="ProtNLM"/>
    </source>
</evidence>
<evidence type="ECO:0000256" key="1">
    <source>
        <dbReference type="SAM" id="SignalP"/>
    </source>
</evidence>
<evidence type="ECO:0000313" key="3">
    <source>
        <dbReference type="Proteomes" id="UP001303222"/>
    </source>
</evidence>
<comment type="caution">
    <text evidence="2">The sequence shown here is derived from an EMBL/GenBank/DDBJ whole genome shotgun (WGS) entry which is preliminary data.</text>
</comment>
<feature type="chain" id="PRO_5042933013" description="Hydrophobin" evidence="1">
    <location>
        <begin position="27"/>
        <end position="58"/>
    </location>
</feature>
<feature type="signal peptide" evidence="1">
    <location>
        <begin position="1"/>
        <end position="26"/>
    </location>
</feature>
<reference evidence="2" key="1">
    <citation type="journal article" date="2023" name="Mol. Phylogenet. Evol.">
        <title>Genome-scale phylogeny and comparative genomics of the fungal order Sordariales.</title>
        <authorList>
            <person name="Hensen N."/>
            <person name="Bonometti L."/>
            <person name="Westerberg I."/>
            <person name="Brannstrom I.O."/>
            <person name="Guillou S."/>
            <person name="Cros-Aarteil S."/>
            <person name="Calhoun S."/>
            <person name="Haridas S."/>
            <person name="Kuo A."/>
            <person name="Mondo S."/>
            <person name="Pangilinan J."/>
            <person name="Riley R."/>
            <person name="LaButti K."/>
            <person name="Andreopoulos B."/>
            <person name="Lipzen A."/>
            <person name="Chen C."/>
            <person name="Yan M."/>
            <person name="Daum C."/>
            <person name="Ng V."/>
            <person name="Clum A."/>
            <person name="Steindorff A."/>
            <person name="Ohm R.A."/>
            <person name="Martin F."/>
            <person name="Silar P."/>
            <person name="Natvig D.O."/>
            <person name="Lalanne C."/>
            <person name="Gautier V."/>
            <person name="Ament-Velasquez S.L."/>
            <person name="Kruys A."/>
            <person name="Hutchinson M.I."/>
            <person name="Powell A.J."/>
            <person name="Barry K."/>
            <person name="Miller A.N."/>
            <person name="Grigoriev I.V."/>
            <person name="Debuchy R."/>
            <person name="Gladieux P."/>
            <person name="Hiltunen Thoren M."/>
            <person name="Johannesson H."/>
        </authorList>
    </citation>
    <scope>NUCLEOTIDE SEQUENCE</scope>
    <source>
        <strain evidence="2">CBS 626.80</strain>
    </source>
</reference>
<keyword evidence="1" id="KW-0732">Signal</keyword>
<evidence type="ECO:0000313" key="2">
    <source>
        <dbReference type="EMBL" id="KAK3954604.1"/>
    </source>
</evidence>
<accession>A0AAN6SIH2</accession>
<protein>
    <recommendedName>
        <fullName evidence="4">Hydrophobin</fullName>
    </recommendedName>
</protein>
<reference evidence="2" key="2">
    <citation type="submission" date="2023-06" db="EMBL/GenBank/DDBJ databases">
        <authorList>
            <consortium name="Lawrence Berkeley National Laboratory"/>
            <person name="Mondo S.J."/>
            <person name="Hensen N."/>
            <person name="Bonometti L."/>
            <person name="Westerberg I."/>
            <person name="Brannstrom I.O."/>
            <person name="Guillou S."/>
            <person name="Cros-Aarteil S."/>
            <person name="Calhoun S."/>
            <person name="Haridas S."/>
            <person name="Kuo A."/>
            <person name="Pangilinan J."/>
            <person name="Riley R."/>
            <person name="Labutti K."/>
            <person name="Andreopoulos B."/>
            <person name="Lipzen A."/>
            <person name="Chen C."/>
            <person name="Yanf M."/>
            <person name="Daum C."/>
            <person name="Ng V."/>
            <person name="Clum A."/>
            <person name="Steindorff A."/>
            <person name="Ohm R."/>
            <person name="Martin F."/>
            <person name="Silar P."/>
            <person name="Natvig D."/>
            <person name="Lalanne C."/>
            <person name="Gautier V."/>
            <person name="Ament-Velasquez S.L."/>
            <person name="Kruys A."/>
            <person name="Hutchinson M.I."/>
            <person name="Powell A.J."/>
            <person name="Barry K."/>
            <person name="Miller A.N."/>
            <person name="Grigoriev I.V."/>
            <person name="Debuchy R."/>
            <person name="Gladieux P."/>
            <person name="Thoren M.H."/>
            <person name="Johannesson H."/>
        </authorList>
    </citation>
    <scope>NUCLEOTIDE SEQUENCE</scope>
    <source>
        <strain evidence="2">CBS 626.80</strain>
    </source>
</reference>